<dbReference type="SUPFAM" id="SSF53790">
    <property type="entry name" value="Tetrapyrrole methylase"/>
    <property type="match status" value="1"/>
</dbReference>
<dbReference type="GO" id="GO:0070677">
    <property type="term" value="F:rRNA (cytosine-2'-O-)-methyltransferase activity"/>
    <property type="evidence" value="ECO:0007669"/>
    <property type="project" value="UniProtKB-UniRule"/>
</dbReference>
<keyword evidence="4 6" id="KW-0808">Transferase</keyword>
<dbReference type="HAMAP" id="MF_01877">
    <property type="entry name" value="16SrRNA_methyltr_I"/>
    <property type="match status" value="1"/>
</dbReference>
<accession>A0A9D2CGN6</accession>
<dbReference type="PANTHER" id="PTHR46111:SF1">
    <property type="entry name" value="RIBOSOMAL RNA SMALL SUBUNIT METHYLTRANSFERASE I"/>
    <property type="match status" value="1"/>
</dbReference>
<dbReference type="Gene3D" id="3.40.1010.10">
    <property type="entry name" value="Cobalt-precorrin-4 Transmethylase, Domain 1"/>
    <property type="match status" value="1"/>
</dbReference>
<dbReference type="EC" id="2.1.1.198" evidence="6"/>
<evidence type="ECO:0000256" key="1">
    <source>
        <dbReference type="ARBA" id="ARBA00022490"/>
    </source>
</evidence>
<comment type="catalytic activity">
    <reaction evidence="6">
        <text>cytidine(1402) in 16S rRNA + S-adenosyl-L-methionine = 2'-O-methylcytidine(1402) in 16S rRNA + S-adenosyl-L-homocysteine + H(+)</text>
        <dbReference type="Rhea" id="RHEA:42924"/>
        <dbReference type="Rhea" id="RHEA-COMP:10285"/>
        <dbReference type="Rhea" id="RHEA-COMP:10286"/>
        <dbReference type="ChEBI" id="CHEBI:15378"/>
        <dbReference type="ChEBI" id="CHEBI:57856"/>
        <dbReference type="ChEBI" id="CHEBI:59789"/>
        <dbReference type="ChEBI" id="CHEBI:74495"/>
        <dbReference type="ChEBI" id="CHEBI:82748"/>
        <dbReference type="EC" id="2.1.1.198"/>
    </reaction>
</comment>
<dbReference type="FunFam" id="3.30.950.10:FF:000002">
    <property type="entry name" value="Ribosomal RNA small subunit methyltransferase I"/>
    <property type="match status" value="1"/>
</dbReference>
<dbReference type="InterPro" id="IPR008189">
    <property type="entry name" value="rRNA_ssu_MeTfrase_I"/>
</dbReference>
<evidence type="ECO:0000313" key="8">
    <source>
        <dbReference type="EMBL" id="HIY80083.1"/>
    </source>
</evidence>
<keyword evidence="3 6" id="KW-0489">Methyltransferase</keyword>
<dbReference type="Gene3D" id="3.30.950.10">
    <property type="entry name" value="Methyltransferase, Cobalt-precorrin-4 Transmethylase, Domain 2"/>
    <property type="match status" value="1"/>
</dbReference>
<dbReference type="InterPro" id="IPR000878">
    <property type="entry name" value="4pyrrol_Mease"/>
</dbReference>
<sequence>MPEGREGILSVVGTPIGNLRDASPRVLETLGAADVVLCEDTRVTGRLMSAFGLHVRLERCDENVMGEKVERVLARLAAGERVAFVSDAGMPGVSDPGQRLVDAALDAGMRVEVIPGPSAVTCALVASGLASEHFFFEGFLPRRRGAQLERLAELAAVPGTLVVYESPRRVAETLANVAEVMPGRRVALVRELTKLHEEVVRGEAGTLAEQVVARGEIRGECVVVIAAPNASELDARRAAVAGPALTFEEEIAAGLAAGEPKSALAKRLAKSFSLPRAEVYNAVVAAAAAR</sequence>
<comment type="caution">
    <text evidence="8">The sequence shown here is derived from an EMBL/GenBank/DDBJ whole genome shotgun (WGS) entry which is preliminary data.</text>
</comment>
<dbReference type="AlphaFoldDB" id="A0A9D2CGN6"/>
<dbReference type="Proteomes" id="UP000824133">
    <property type="component" value="Unassembled WGS sequence"/>
</dbReference>
<proteinExistence type="inferred from homology"/>
<dbReference type="InterPro" id="IPR014776">
    <property type="entry name" value="4pyrrole_Mease_sub2"/>
</dbReference>
<dbReference type="InterPro" id="IPR035996">
    <property type="entry name" value="4pyrrol_Methylase_sf"/>
</dbReference>
<evidence type="ECO:0000256" key="4">
    <source>
        <dbReference type="ARBA" id="ARBA00022679"/>
    </source>
</evidence>
<dbReference type="GO" id="GO:0005737">
    <property type="term" value="C:cytoplasm"/>
    <property type="evidence" value="ECO:0007669"/>
    <property type="project" value="UniProtKB-SubCell"/>
</dbReference>
<dbReference type="PIRSF" id="PIRSF005917">
    <property type="entry name" value="MTase_YraL"/>
    <property type="match status" value="1"/>
</dbReference>
<dbReference type="InterPro" id="IPR018063">
    <property type="entry name" value="SAM_MeTrfase_RsmI_CS"/>
</dbReference>
<dbReference type="NCBIfam" id="TIGR00096">
    <property type="entry name" value="16S rRNA (cytidine(1402)-2'-O)-methyltransferase"/>
    <property type="match status" value="1"/>
</dbReference>
<keyword evidence="5 6" id="KW-0949">S-adenosyl-L-methionine</keyword>
<evidence type="ECO:0000256" key="3">
    <source>
        <dbReference type="ARBA" id="ARBA00022603"/>
    </source>
</evidence>
<evidence type="ECO:0000259" key="7">
    <source>
        <dbReference type="Pfam" id="PF00590"/>
    </source>
</evidence>
<dbReference type="PROSITE" id="PS01296">
    <property type="entry name" value="RSMI"/>
    <property type="match status" value="1"/>
</dbReference>
<comment type="function">
    <text evidence="6">Catalyzes the 2'-O-methylation of the ribose of cytidine 1402 (C1402) in 16S rRNA.</text>
</comment>
<keyword evidence="2 6" id="KW-0698">rRNA processing</keyword>
<dbReference type="EMBL" id="DXCP01000048">
    <property type="protein sequence ID" value="HIY80083.1"/>
    <property type="molecule type" value="Genomic_DNA"/>
</dbReference>
<evidence type="ECO:0000313" key="9">
    <source>
        <dbReference type="Proteomes" id="UP000824133"/>
    </source>
</evidence>
<name>A0A9D2CGN6_9ACTN</name>
<protein>
    <recommendedName>
        <fullName evidence="6">Ribosomal RNA small subunit methyltransferase I</fullName>
        <ecNumber evidence="6">2.1.1.198</ecNumber>
    </recommendedName>
    <alternativeName>
        <fullName evidence="6">16S rRNA 2'-O-ribose C1402 methyltransferase</fullName>
    </alternativeName>
    <alternativeName>
        <fullName evidence="6">rRNA (cytidine-2'-O-)-methyltransferase RsmI</fullName>
    </alternativeName>
</protein>
<organism evidence="8 9">
    <name type="scientific">Candidatus Olsenella excrementavium</name>
    <dbReference type="NCBI Taxonomy" id="2838709"/>
    <lineage>
        <taxon>Bacteria</taxon>
        <taxon>Bacillati</taxon>
        <taxon>Actinomycetota</taxon>
        <taxon>Coriobacteriia</taxon>
        <taxon>Coriobacteriales</taxon>
        <taxon>Atopobiaceae</taxon>
        <taxon>Olsenella</taxon>
    </lineage>
</organism>
<comment type="subcellular location">
    <subcellularLocation>
        <location evidence="6">Cytoplasm</location>
    </subcellularLocation>
</comment>
<dbReference type="CDD" id="cd11648">
    <property type="entry name" value="RsmI"/>
    <property type="match status" value="1"/>
</dbReference>
<gene>
    <name evidence="6 8" type="primary">rsmI</name>
    <name evidence="8" type="ORF">IAA42_06590</name>
</gene>
<dbReference type="InterPro" id="IPR014777">
    <property type="entry name" value="4pyrrole_Mease_sub1"/>
</dbReference>
<comment type="similarity">
    <text evidence="6">Belongs to the methyltransferase superfamily. RsmI family.</text>
</comment>
<reference evidence="8" key="1">
    <citation type="journal article" date="2021" name="PeerJ">
        <title>Extensive microbial diversity within the chicken gut microbiome revealed by metagenomics and culture.</title>
        <authorList>
            <person name="Gilroy R."/>
            <person name="Ravi A."/>
            <person name="Getino M."/>
            <person name="Pursley I."/>
            <person name="Horton D.L."/>
            <person name="Alikhan N.F."/>
            <person name="Baker D."/>
            <person name="Gharbi K."/>
            <person name="Hall N."/>
            <person name="Watson M."/>
            <person name="Adriaenssens E.M."/>
            <person name="Foster-Nyarko E."/>
            <person name="Jarju S."/>
            <person name="Secka A."/>
            <person name="Antonio M."/>
            <person name="Oren A."/>
            <person name="Chaudhuri R.R."/>
            <person name="La Ragione R."/>
            <person name="Hildebrand F."/>
            <person name="Pallen M.J."/>
        </authorList>
    </citation>
    <scope>NUCLEOTIDE SEQUENCE</scope>
    <source>
        <strain evidence="8">ChiHjej10B9-743</strain>
    </source>
</reference>
<evidence type="ECO:0000256" key="5">
    <source>
        <dbReference type="ARBA" id="ARBA00022691"/>
    </source>
</evidence>
<evidence type="ECO:0000256" key="6">
    <source>
        <dbReference type="HAMAP-Rule" id="MF_01877"/>
    </source>
</evidence>
<feature type="domain" description="Tetrapyrrole methylase" evidence="7">
    <location>
        <begin position="9"/>
        <end position="207"/>
    </location>
</feature>
<dbReference type="PANTHER" id="PTHR46111">
    <property type="entry name" value="RIBOSOMAL RNA SMALL SUBUNIT METHYLTRANSFERASE I"/>
    <property type="match status" value="1"/>
</dbReference>
<evidence type="ECO:0000256" key="2">
    <source>
        <dbReference type="ARBA" id="ARBA00022552"/>
    </source>
</evidence>
<keyword evidence="1 6" id="KW-0963">Cytoplasm</keyword>
<reference evidence="8" key="2">
    <citation type="submission" date="2021-04" db="EMBL/GenBank/DDBJ databases">
        <authorList>
            <person name="Gilroy R."/>
        </authorList>
    </citation>
    <scope>NUCLEOTIDE SEQUENCE</scope>
    <source>
        <strain evidence="8">ChiHjej10B9-743</strain>
    </source>
</reference>
<dbReference type="Pfam" id="PF00590">
    <property type="entry name" value="TP_methylase"/>
    <property type="match status" value="1"/>
</dbReference>